<feature type="region of interest" description="Disordered" evidence="5">
    <location>
        <begin position="5353"/>
        <end position="5372"/>
    </location>
</feature>
<proteinExistence type="predicted"/>
<feature type="compositionally biased region" description="Low complexity" evidence="5">
    <location>
        <begin position="3435"/>
        <end position="3447"/>
    </location>
</feature>
<feature type="region of interest" description="Disordered" evidence="5">
    <location>
        <begin position="6023"/>
        <end position="6070"/>
    </location>
</feature>
<feature type="compositionally biased region" description="Basic and acidic residues" evidence="5">
    <location>
        <begin position="3308"/>
        <end position="3319"/>
    </location>
</feature>
<feature type="region of interest" description="Disordered" evidence="5">
    <location>
        <begin position="4727"/>
        <end position="4787"/>
    </location>
</feature>
<feature type="compositionally biased region" description="Polar residues" evidence="5">
    <location>
        <begin position="2172"/>
        <end position="2206"/>
    </location>
</feature>
<feature type="compositionally biased region" description="Basic and acidic residues" evidence="5">
    <location>
        <begin position="3339"/>
        <end position="3356"/>
    </location>
</feature>
<feature type="region of interest" description="Disordered" evidence="5">
    <location>
        <begin position="457"/>
        <end position="476"/>
    </location>
</feature>
<evidence type="ECO:0000256" key="5">
    <source>
        <dbReference type="SAM" id="MobiDB-lite"/>
    </source>
</evidence>
<feature type="compositionally biased region" description="Polar residues" evidence="5">
    <location>
        <begin position="4727"/>
        <end position="4786"/>
    </location>
</feature>
<dbReference type="CDD" id="cd00054">
    <property type="entry name" value="EGF_CA"/>
    <property type="match status" value="1"/>
</dbReference>
<feature type="disulfide bond" evidence="4">
    <location>
        <begin position="5845"/>
        <end position="5854"/>
    </location>
</feature>
<protein>
    <submittedName>
        <fullName evidence="9">Uncharacterized protein</fullName>
    </submittedName>
</protein>
<dbReference type="EMBL" id="CAJPIN010002915">
    <property type="protein sequence ID" value="CAG2055803.1"/>
    <property type="molecule type" value="Genomic_DNA"/>
</dbReference>
<feature type="compositionally biased region" description="Low complexity" evidence="5">
    <location>
        <begin position="1988"/>
        <end position="2013"/>
    </location>
</feature>
<evidence type="ECO:0000256" key="4">
    <source>
        <dbReference type="PROSITE-ProRule" id="PRU00076"/>
    </source>
</evidence>
<feature type="compositionally biased region" description="Low complexity" evidence="5">
    <location>
        <begin position="1954"/>
        <end position="1974"/>
    </location>
</feature>
<dbReference type="InterPro" id="IPR000742">
    <property type="entry name" value="EGF"/>
</dbReference>
<dbReference type="Gene3D" id="2.10.25.10">
    <property type="entry name" value="Laminin"/>
    <property type="match status" value="1"/>
</dbReference>
<evidence type="ECO:0000256" key="2">
    <source>
        <dbReference type="ARBA" id="ARBA00022737"/>
    </source>
</evidence>
<feature type="compositionally biased region" description="Low complexity" evidence="5">
    <location>
        <begin position="1642"/>
        <end position="1661"/>
    </location>
</feature>
<feature type="region of interest" description="Disordered" evidence="5">
    <location>
        <begin position="116"/>
        <end position="142"/>
    </location>
</feature>
<feature type="region of interest" description="Disordered" evidence="5">
    <location>
        <begin position="219"/>
        <end position="246"/>
    </location>
</feature>
<feature type="region of interest" description="Disordered" evidence="5">
    <location>
        <begin position="4652"/>
        <end position="4712"/>
    </location>
</feature>
<feature type="compositionally biased region" description="Polar residues" evidence="5">
    <location>
        <begin position="1703"/>
        <end position="1713"/>
    </location>
</feature>
<feature type="domain" description="EGF-like" evidence="8">
    <location>
        <begin position="5820"/>
        <end position="5855"/>
    </location>
</feature>
<keyword evidence="3 4" id="KW-1015">Disulfide bond</keyword>
<dbReference type="InterPro" id="IPR049883">
    <property type="entry name" value="NOTCH1_EGF-like"/>
</dbReference>
<feature type="compositionally biased region" description="Basic residues" evidence="5">
    <location>
        <begin position="2984"/>
        <end position="2995"/>
    </location>
</feature>
<dbReference type="PROSITE" id="PS50024">
    <property type="entry name" value="SEA"/>
    <property type="match status" value="1"/>
</dbReference>
<feature type="compositionally biased region" description="Basic and acidic residues" evidence="5">
    <location>
        <begin position="2607"/>
        <end position="2622"/>
    </location>
</feature>
<feature type="domain" description="SEA" evidence="7">
    <location>
        <begin position="5646"/>
        <end position="5768"/>
    </location>
</feature>
<feature type="compositionally biased region" description="Low complexity" evidence="5">
    <location>
        <begin position="2253"/>
        <end position="2280"/>
    </location>
</feature>
<dbReference type="Proteomes" id="UP001153148">
    <property type="component" value="Unassembled WGS sequence"/>
</dbReference>
<feature type="region of interest" description="Disordered" evidence="5">
    <location>
        <begin position="5057"/>
        <end position="5246"/>
    </location>
</feature>
<dbReference type="SMART" id="SM00181">
    <property type="entry name" value="EGF"/>
    <property type="match status" value="3"/>
</dbReference>
<feature type="compositionally biased region" description="Polar residues" evidence="5">
    <location>
        <begin position="6036"/>
        <end position="6051"/>
    </location>
</feature>
<feature type="compositionally biased region" description="Low complexity" evidence="5">
    <location>
        <begin position="1797"/>
        <end position="1821"/>
    </location>
</feature>
<dbReference type="PANTHER" id="PTHR39072">
    <property type="entry name" value="RE48511P"/>
    <property type="match status" value="1"/>
</dbReference>
<feature type="compositionally biased region" description="Low complexity" evidence="5">
    <location>
        <begin position="3410"/>
        <end position="3423"/>
    </location>
</feature>
<feature type="compositionally biased region" description="Polar residues" evidence="5">
    <location>
        <begin position="6100"/>
        <end position="6110"/>
    </location>
</feature>
<feature type="region of interest" description="Disordered" evidence="5">
    <location>
        <begin position="5381"/>
        <end position="5432"/>
    </location>
</feature>
<dbReference type="InterPro" id="IPR036364">
    <property type="entry name" value="SEA_dom_sf"/>
</dbReference>
<sequence length="6250" mass="683921">MYLSLSCAAYLIRPPPDVTTVLLAPNTGGTLGVLTHTARTTVEDGRLYAQLLETTSRVFYDAARLSPPRVPDYAARPTPNIRAHVVYPSKPFTLLPKSRYHNHDEKVVNVFAVPETTTDRRLTTPPGTTESQRYDETPDETPDALDELLKQSNDVKKFGNNFVELQNTHEEESESSENLLKTKRMDDFFNNRNIEEQQSVIDVDKNELKPAKVVRPLDDLPTFTVQSTEKRKDSSPKGSRNRGGKALFRGGIANNLRKLDTVTYFGFADFTTTVGDTVIVFMPNTKSVPESRPVTTIAGTATLGSNQPMSVVTTVKTFMSHTPGMVTRTVTGHSLSMQTAIPTMVVLPETPITTSRHHKALDDSSIYVVDAVAPQAETTTKQEETESLVTTPKENEIEVVTDSQMSFEQTSSFLAQEQESFQSISPEVIVTSEYEIEPSSVMLGMSSSIQPSEVTSNFVSPSIEPETSTPILESFTPQPTEPLWTFATTRTQTIPHGDNPYPEGLIKAIAGTRALNGTTTLFTSLIYGTFSAGEYAQVIHSTSSVFFFVDETKVPTSNNIQPTAVLNAPSITTSVDVTTEPTTEGVPETTTESDSIVTTPQMTTEEDGGVKTTEDDESLSTLPIEATTLEIDSELTNEVETGGKNNVEIKDNIVVPDKDTTQAEEEELTKSEIFSTESLSQVSTKIGLVTQLIPTKVFKTFTYLTTFFIPVGPSSTTNSIRSREVVSEEISFVTKLIQPSAETSVEVSTPLTLGQTPSVTFTKEDLQTTTPDGTMVKLADKDLDVNTMETPKLPTRETTRMEQSTTEGATVIKSLPMPTTTPRETDQDITTENEEDEIDLIFKTVYTTFTYLTTFFHETTTSVSSREEVVTNVVTSTLDRNFIAEASDPAVAGLFDRDDSLLVSPQPGVQPTSVGVGRPTTNYFPRLGDSLDQDLFSSVVDNVDVEKELALATPTLDASENEDGVSMRTFYKTYTYFTTILVDGETSVTTRTEVYSNSITPTGLLIAPTTTSVQPTRTVILDTPDLLDQVESPQSHVPNIVQPSREYTPLRSLVLKSTPRYAYNSTISRKRPSTSAESTQQISVNTPIVTSSYFEDDEDNNIFSGNTLKLEKEYAYSTISRANLDGHKDVTPNQITTSKSPIISRGVDESLSSAVSEEPIVSMVTDVTSSSSGGSLMLMLDDKTSPLDDQISSESNTEEIQPSATLLLQTYFTTYTYFTTLYKGSSSSDVISRLDTVTNIVTETLTPQNTAAPVEAGDASLPVTYFTTYTYWTTLYKDGTSTVTTREETVSDIVTPTVTSVDTTVSAIEATPTTILTEILPTVSISAPGLVPTETIQTTPSQTGVEVALIPEDVTKSAGTGYEPDTFFTTYTYFTTSYIGDSTVVNSRLEITSSVVNKTAGESDIQTGRSVAGATPIQQLVADGDVKTSTVGDQVETSTTLLPTGLLSTIVTSQVNNGTSTLFSTDVFGTYIDGFYAKILESTTSVVKPTLAPSPVQEISLQPTGVVSLNKGRIVDADGVSTTFFTTKAVGTYIDQLYAQVIESSSSIKVDPEKQTLVALSSSEGVKPFKTGLVRLIEGSIVKDHTTTFYESKVVGTLIEGRYAQIIESTSSFKLDMTSTPVPVSEISTASTKGLEQAIKATESITTPSSSVVIESSISDGSKIKEESEKKEDEDDEEENDEGDEDEDDENESGGSGRKKSRLTFSTRKNTFTPVIRPFAGISRNRPAFNPRKKTAAASSATTITRTTLTPTITASPAAKTSDRNLGGSSRGRFPNNRRQSSAQYNSGANEIQPTASSSRRFSRIRGSSSPGGAFSSSSSYPGGGRGRSSSGRIYATSSLGPAGSSRRGGIQRSSTGRGIASSSAYPGSSNRFRIRPTLSSGLGRGALATSVPSTTPFSDDTVGPDNDITTSVTEETDHYTDDEQETPTQPISTTTESFRRSTNPLLRLRRPPTLRTQQSSSTTPKPQTTSPRRNPLLRRPGSDSGSRTTATTTTVAPRTTRPRPNSNFNNRFKQVSYNRQRPANSLFPPRGLVKKPGQEEENVEEGNKEEHEEEEENTQDGGEEVGEEFEEDIGDNDYEGSEKTESKITSTNSNRRSGKSYAPVQIRSFAGFNRRPRVKRQTDYGSRREVGTSRTYSNRFKRPGTKPTNAQERSDKLEEPEPVSEAPKSKPSGSRFTPRLRTQAQPVQRIRPSTASSNTGRSQFTLRDKDTSTSTRSNFKRPATSSTARRRPPTRPETTTSAQRPKAPRLRTQQNTQQTDTTYSRANTRSRNTNPARSRSSSRTRYRSGETTDFDTYTYSQTSFDGTITITHRIPTEVTIPVVNGKVTEYRNVITASPSTEVLGPHQYTATTGKDGNPVYLLTSEMTGTLPNGATEITQFILHDTLTTSVIFTPTVIRGRKTSFSHVVPSTVYNVEQLVSTIQPQIAANAPLANILLSQLLLGNLGAQPNINSLLALNNNNNNNNGPPPTPTTEYKTRTTTYVTTVTKGTSTVIPLTFRGKEILTTIVDSSSEVITATEFITDTIVVTPTAALGAGNNQLNSLLLPALLQAQLLGQSQAQTTANPFLGLQQQFLNPEPQKLIQNDEPSLLVDDDQRRPLNPRARQRPSEETERLARESEKDLLDEDYFQNPAEIVEARPRTLKPSRKKGVSRNSNGDKKPPDPPPAPVETSVITLYVSGRRPGEFSTVLSTVTLGEESSIRKREVPQQIFLDITTTISADSSNEDMSIMKIETKPQVVEVKTSQIPYLGGSFPSLEDEFTDNLIMSAMEEVSSENNGIETESLESFVGDVSHYVSQSESRINGEHPSATITKYQYSDINDSGTTVANSQNSKKPTGHFLSKGPAELAPLKRKVTKTPNWGVEKQFEHDQCITSNNSDLFKNLCNTLNNSEISLDKKDVLVHRQRRDVSEESLDESVTTPSGVLHRRRVRIRVPVNRKRMESDKEILTLSEAQMSETAPEMNLDDDKDENKEHTNTNTSEFGARRVKVIRGRRPNATRSAVDTGEHPKKRVVVTRRRKPVHPTPANDRLDTYDTDTSILQPHTPVNSQTLGVTQKESEEVHEPSSVETNVSELINSSSRRRVYLTKKRPSSSISGTGVNHKHRILVTKRRLISHTTPSEEISPTEAIITESLSTIYSLKYTPMHSYDTEDSTDENTMSVLKDFMKSDISSEFFVNHSVEDETDYAPPNDKVSVAGETIYPTKTTLKLENDKSKVEAPNNYNQLEKDSVIVYDSAYKVKMPEVSVKPTAIESSFSLSSEDVEQEISAVKVSTQELPRSKISKIPLVQDLTTKVEDILVTETTSAAFTDNVKDENEGKDGGNDSMKITAKTLDSDETVVQGEDKHSPENKESDVDETHVILNSDESLTDITSDAESTSTYDGPRFIRPTRFSITRKPERTKVSFAGQRRRNSASTTSSTVTSSSSFKPSYRGRKSSSRSFQRGSKSQQFHRSSTFPPRINPTSTINFHRTKTYQEFNQSHEDSESGEITTEKTLYEVTEHDVTDTSVMLDETTTDTPDIQITTEDGTPLDAPTGGSPATPDLSVDGPFPSTPVLDVEIPVTPTPVIKVVTSTRLRTYTFIVTRVDGDDIVVTTTTEVKPHVTTATVTELVTPSAISGRGLNLMNPNEGRLHLATKIMSNGVEVIVADDKSTLPGAPEVLRILTTSLARPITLAPSTLTDHMMMLLPQTDSQGTQMSSSLPSREFATKTYLTTFTYFTTFLEEGTTAVSSREQVVSNVVTEVESSTPSTTPPPTSFTLSASPSLSTGVLHTTYTYLNTLMDGEIPLVVTSRHTVVNTFTAPQHHFTQAPQPSMDTNTYLSTLAFTKTLTEGQEVKVTSMEDVLTQVVITEFSPTHLLETSHAIRPVQGSFMDVVKTHFATYTYFNTHLEDGSTVVRSNVEISSEVVTEKFFVAPKRTTLSGANSQSEEVKSTTTSGRPLHVYATKTYLTTFTYFTTLLQEGGDGQTSTIVSSRTRVDQNVVTDALDTSLFSSDYIDSLRNSFKEDSTNNIVTMATLPDGQEIMITVLEGDRQEIQPTSTVESVASTTMPQLDLASSMEEHSSGDPSVISGSTIIFFDEGDQIDSATQTLEEADNTKPTPALSDSTVHTTILQQEGDAPIEPLPLTTFSTQVPNTDDNPTLPVNDDPASQPIYITTTLDTSIVTSNGATMMPGDQVIMLTEADGNVTMIPVSDPSNKKPNPELGGGPGGSEIQVSDLLSLGSLGINGFNALGPVIDAMAGLIQGNLQSDGKRRNDSTDPLLSTNRPRPALAQDNLPHPVYIPERETSSDGVVRAPIYIPVGGLAEDFNRNKDDVDTAESQHYEGHLNLNGDKLENIKYVSLDTDYSDTHQRHRPFDVVIGRPTMESPILSDGIPISPGQVITANSDVIIGKHAVMGPRPPKISDVKDSFPIDMKPPPPPVWPLRDNSAQLGPVSNTNKEHSIPNILTPFRPLNGGEIHLRPPPIRAVDKEKNNPLRFENHNRNPQIINQNYFDFSPNKAPATSQSVFLGKPAKQHQNNEIIHGNHYSQGAQIEPVPIGFVPVDRSSNKPLLVSIQPSQAYNVLVSHGSSSVNSYDGAGDTGDKYFDNSPFPLPEHDAGFVGMDDVGQHSVGTVLSDNERPHSVGADPNIPTGAIDVDIAPGQGVNVGVDPGMNLKVSPEHFPQRRPGAQDISPNGIVSDVPPQSRPHMNEVNFDRRPQKPTLVHNPHSHRNQNRPQQHKPYLENFHQTFNTQQNVPSPANQQQNFRPSVSQQHNFPPSVNQQQNFPSSLNQQQNFPPSNKPQTKFPSNLPSGIHKYPQKPTYFMTPPPLPTQFGPDSNKPIIIPLNEERIQLPEDQNEREEDTREEDDLIDAEGGEVVQESVRRPLRPGQIPIEVQIANSVSTHRPILLTENVGIKPTQKLDDTIQGNRPPLSFVDRPPRPDFNQPLILGFENGPDLPRPFGRPDDTNFRPQNVNFQNGFLGRPQHNEVHIHHEVNTPVLSSSPLIPNLNKPQVSSKPQFNVDTNTHFPYLNENIQTSDQPQPSFGMRPPPIPSDHKPQTSKFDTLTDEEYEDVEPIRPHLTADNDRHDLPAPFQPPPPLFDLEIQASTPKPHNVRFPGHFSGPNVATHRPTPGFDKQPVGDNVQDSDSSSQGTTNRPVVSIGGQRRPSNPGQTKPPYQFEVPTPQTTETSTSKKPSWGRPALHEIPSPSSNEFNKSQADKPHKQQVHNESGDSRKPPALQGSGDVDKVQTTTRRPPPQIYKPKPVSPSVTSAILSSSHVTPSSISPPPPVDSESTLVLTSVYSKNTIRPTKSSIIEATDSPVLQTVAVGSPVPQESIISPTSVIKPSTGTSPHWPTEEVIIGSETVFLEDIHHGTPSVTVSSKQETSKHRGTTLISSGAKTIFGPLFTRPTKPSSVSPSTTTSDHKPIHENKIENSYEDDSDTRKPDLNVASSNDEGVVFGAAEGRPPPVLPTRYITHTQTLTVTTTQTTVVSSLGQPPSTRTVVLTKTQTSTIVDTVTETRTLVKPTSVTATVTTTVSTTLSRYPAPPDREPTREVDADESESAAGEKAHPVDENETFFVVVGDKKPGTVDADPAVEEGDRINHAVFLGGVLVPAPVTPHEEESTSATSCRPDCSAARNELCQKVEGRMRCMCRPGFARMFLDRPCKPTYTYNMRIPLDRLGKEKLKYQESLEDVSSPHHRQVSEVTREALDRMVMQSDLRDIYHGVEVSGFAPSTKPDGVMVKFYVQLSDNTDEVRLKDVFKKSLRTSNFSLGGTEVYADRELIQYLEAEDFDECASPKFHDCSENAQCFDLRGTYTCSCKEGYTDLSENNLFPGRVCSAEQIGCEKCHYHGTCYSRGDDQLMCECFQWYAGENCHINLKVMLIALVTIGALLLALLLVCIVLTCLKRCRRKKPQMGGQRFLKYRGGQSGGAQTMDKKAMIQDSSSEGSVDNAPISYMAPPVPPPMTTFVAPPPRRPSAMKKVVTTDTLQSYNEQRDRSLTVMIPRAKYRPVAPMSPVLTMSTFGAPEKRAIAHEQKLISYLESGGKSVVNKDPRGRSNTPPKKPSTTSVQKTEPPPSRKSSAPIPRKQSTVSGALVSAGFEVSATVGRKDSVGPSGAQVGHNTLASDGSHFTTLRTNISPAESDKLTTQNQQDSALREKELTVSEARSCGETTIQAPTKTLRSLYSSKPGSHNLANDEGHTMAERDLGSTLLMPQTHLYKPDREIEWKTIIGTPNHDSNLDLSVIGSLVHYRSDALDYAANETGVAIIQL</sequence>
<feature type="compositionally biased region" description="Polar residues" evidence="5">
    <location>
        <begin position="3448"/>
        <end position="3463"/>
    </location>
</feature>
<feature type="compositionally biased region" description="Polar residues" evidence="5">
    <location>
        <begin position="5160"/>
        <end position="5171"/>
    </location>
</feature>
<feature type="compositionally biased region" description="Polar residues" evidence="5">
    <location>
        <begin position="1927"/>
        <end position="1937"/>
    </location>
</feature>
<dbReference type="InterPro" id="IPR009030">
    <property type="entry name" value="Growth_fac_rcpt_cys_sf"/>
</dbReference>
<feature type="region of interest" description="Disordered" evidence="5">
    <location>
        <begin position="577"/>
        <end position="618"/>
    </location>
</feature>
<feature type="compositionally biased region" description="Acidic residues" evidence="5">
    <location>
        <begin position="2052"/>
        <end position="2080"/>
    </location>
</feature>
<feature type="compositionally biased region" description="Acidic residues" evidence="5">
    <location>
        <begin position="4831"/>
        <end position="4850"/>
    </location>
</feature>
<feature type="compositionally biased region" description="Acidic residues" evidence="5">
    <location>
        <begin position="1672"/>
        <end position="1692"/>
    </location>
</feature>
<feature type="region of interest" description="Disordered" evidence="5">
    <location>
        <begin position="2584"/>
        <end position="2670"/>
    </location>
</feature>
<comment type="caution">
    <text evidence="4">Lacks conserved residue(s) required for the propagation of feature annotation.</text>
</comment>
<dbReference type="InterPro" id="IPR031866">
    <property type="entry name" value="DUF4758"/>
</dbReference>
<feature type="compositionally biased region" description="Low complexity" evidence="5">
    <location>
        <begin position="1844"/>
        <end position="1859"/>
    </location>
</feature>
<dbReference type="InterPro" id="IPR001881">
    <property type="entry name" value="EGF-like_Ca-bd_dom"/>
</dbReference>
<feature type="region of interest" description="Disordered" evidence="5">
    <location>
        <begin position="4827"/>
        <end position="4854"/>
    </location>
</feature>
<reference evidence="9" key="1">
    <citation type="submission" date="2021-03" db="EMBL/GenBank/DDBJ databases">
        <authorList>
            <person name="Tran Van P."/>
        </authorList>
    </citation>
    <scope>NUCLEOTIDE SEQUENCE</scope>
</reference>
<dbReference type="PROSITE" id="PS01187">
    <property type="entry name" value="EGF_CA"/>
    <property type="match status" value="1"/>
</dbReference>
<feature type="region of interest" description="Disordered" evidence="5">
    <location>
        <begin position="1641"/>
        <end position="2290"/>
    </location>
</feature>
<feature type="region of interest" description="Disordered" evidence="5">
    <location>
        <begin position="6088"/>
        <end position="6110"/>
    </location>
</feature>
<feature type="domain" description="EGF-like" evidence="8">
    <location>
        <begin position="5770"/>
        <end position="5808"/>
    </location>
</feature>
<keyword evidence="10" id="KW-1185">Reference proteome</keyword>
<feature type="compositionally biased region" description="Polar residues" evidence="5">
    <location>
        <begin position="5010"/>
        <end position="5019"/>
    </location>
</feature>
<dbReference type="PROSITE" id="PS00010">
    <property type="entry name" value="ASX_HYDROXYL"/>
    <property type="match status" value="1"/>
</dbReference>
<gene>
    <name evidence="9" type="ORF">TPAB3V08_LOCUS2802</name>
</gene>
<feature type="compositionally biased region" description="Polar residues" evidence="5">
    <location>
        <begin position="2014"/>
        <end position="2024"/>
    </location>
</feature>
<evidence type="ECO:0000259" key="7">
    <source>
        <dbReference type="PROSITE" id="PS50024"/>
    </source>
</evidence>
<feature type="compositionally biased region" description="Low complexity" evidence="5">
    <location>
        <begin position="1736"/>
        <end position="1759"/>
    </location>
</feature>
<name>A0ABN7NRL7_TIMPD</name>
<dbReference type="InterPro" id="IPR000082">
    <property type="entry name" value="SEA_dom"/>
</dbReference>
<feature type="region of interest" description="Disordered" evidence="5">
    <location>
        <begin position="4185"/>
        <end position="4206"/>
    </location>
</feature>
<feature type="compositionally biased region" description="Basic and acidic residues" evidence="5">
    <location>
        <begin position="5057"/>
        <end position="5066"/>
    </location>
</feature>
<feature type="region of interest" description="Disordered" evidence="5">
    <location>
        <begin position="3515"/>
        <end position="3542"/>
    </location>
</feature>
<organism evidence="9 10">
    <name type="scientific">Timema podura</name>
    <name type="common">Walking stick</name>
    <dbReference type="NCBI Taxonomy" id="61482"/>
    <lineage>
        <taxon>Eukaryota</taxon>
        <taxon>Metazoa</taxon>
        <taxon>Ecdysozoa</taxon>
        <taxon>Arthropoda</taxon>
        <taxon>Hexapoda</taxon>
        <taxon>Insecta</taxon>
        <taxon>Pterygota</taxon>
        <taxon>Neoptera</taxon>
        <taxon>Polyneoptera</taxon>
        <taxon>Phasmatodea</taxon>
        <taxon>Timematodea</taxon>
        <taxon>Timematoidea</taxon>
        <taxon>Timematidae</taxon>
        <taxon>Timema</taxon>
    </lineage>
</organism>
<feature type="compositionally biased region" description="Basic and acidic residues" evidence="5">
    <location>
        <begin position="2121"/>
        <end position="2132"/>
    </location>
</feature>
<evidence type="ECO:0000256" key="6">
    <source>
        <dbReference type="SAM" id="Phobius"/>
    </source>
</evidence>
<dbReference type="SUPFAM" id="SSF57184">
    <property type="entry name" value="Growth factor receptor domain"/>
    <property type="match status" value="1"/>
</dbReference>
<feature type="region of interest" description="Disordered" evidence="5">
    <location>
        <begin position="3308"/>
        <end position="3463"/>
    </location>
</feature>
<feature type="compositionally biased region" description="Polar residues" evidence="5">
    <location>
        <begin position="1861"/>
        <end position="1872"/>
    </location>
</feature>
<keyword evidence="2" id="KW-0677">Repeat</keyword>
<feature type="compositionally biased region" description="Basic and acidic residues" evidence="5">
    <location>
        <begin position="5400"/>
        <end position="5412"/>
    </location>
</feature>
<keyword evidence="6" id="KW-1133">Transmembrane helix</keyword>
<keyword evidence="6" id="KW-0472">Membrane</keyword>
<dbReference type="Pfam" id="PF15950">
    <property type="entry name" value="DUF4758"/>
    <property type="match status" value="5"/>
</dbReference>
<feature type="compositionally biased region" description="Polar residues" evidence="5">
    <location>
        <begin position="593"/>
        <end position="603"/>
    </location>
</feature>
<evidence type="ECO:0000256" key="1">
    <source>
        <dbReference type="ARBA" id="ARBA00022536"/>
    </source>
</evidence>
<evidence type="ECO:0000256" key="3">
    <source>
        <dbReference type="ARBA" id="ARBA00023157"/>
    </source>
</evidence>
<dbReference type="SMART" id="SM00179">
    <property type="entry name" value="EGF_CA"/>
    <property type="match status" value="1"/>
</dbReference>
<evidence type="ECO:0000259" key="8">
    <source>
        <dbReference type="PROSITE" id="PS50026"/>
    </source>
</evidence>
<feature type="compositionally biased region" description="Basic and acidic residues" evidence="5">
    <location>
        <begin position="1662"/>
        <end position="1671"/>
    </location>
</feature>
<feature type="compositionally biased region" description="Low complexity" evidence="5">
    <location>
        <begin position="5385"/>
        <end position="5399"/>
    </location>
</feature>
<feature type="compositionally biased region" description="Basic residues" evidence="5">
    <location>
        <begin position="2641"/>
        <end position="2651"/>
    </location>
</feature>
<dbReference type="Pfam" id="PF07645">
    <property type="entry name" value="EGF_CA"/>
    <property type="match status" value="1"/>
</dbReference>
<feature type="region of interest" description="Disordered" evidence="5">
    <location>
        <begin position="5010"/>
        <end position="5038"/>
    </location>
</feature>
<feature type="compositionally biased region" description="Polar residues" evidence="5">
    <location>
        <begin position="5184"/>
        <end position="5193"/>
    </location>
</feature>
<keyword evidence="6" id="KW-0812">Transmembrane</keyword>
<keyword evidence="1 4" id="KW-0245">EGF-like domain</keyword>
<feature type="transmembrane region" description="Helical" evidence="6">
    <location>
        <begin position="5860"/>
        <end position="5885"/>
    </location>
</feature>
<feature type="region of interest" description="Disordered" evidence="5">
    <location>
        <begin position="5519"/>
        <end position="5548"/>
    </location>
</feature>
<dbReference type="PROSITE" id="PS00022">
    <property type="entry name" value="EGF_1"/>
    <property type="match status" value="1"/>
</dbReference>
<feature type="compositionally biased region" description="Polar residues" evidence="5">
    <location>
        <begin position="1777"/>
        <end position="1796"/>
    </location>
</feature>
<feature type="compositionally biased region" description="Polar residues" evidence="5">
    <location>
        <begin position="3361"/>
        <end position="3378"/>
    </location>
</feature>
<feature type="region of interest" description="Disordered" evidence="5">
    <location>
        <begin position="2955"/>
        <end position="3006"/>
    </location>
</feature>
<dbReference type="InterPro" id="IPR000152">
    <property type="entry name" value="EGF-type_Asp/Asn_hydroxyl_site"/>
</dbReference>
<dbReference type="InterPro" id="IPR018097">
    <property type="entry name" value="EGF_Ca-bd_CS"/>
</dbReference>
<dbReference type="PROSITE" id="PS50026">
    <property type="entry name" value="EGF_3"/>
    <property type="match status" value="2"/>
</dbReference>
<comment type="caution">
    <text evidence="9">The sequence shown here is derived from an EMBL/GenBank/DDBJ whole genome shotgun (WGS) entry which is preliminary data.</text>
</comment>
<feature type="region of interest" description="Disordered" evidence="5">
    <location>
        <begin position="4242"/>
        <end position="4271"/>
    </location>
</feature>
<feature type="compositionally biased region" description="Low complexity" evidence="5">
    <location>
        <begin position="577"/>
        <end position="592"/>
    </location>
</feature>
<dbReference type="SUPFAM" id="SSF82671">
    <property type="entry name" value="SEA domain"/>
    <property type="match status" value="1"/>
</dbReference>
<accession>A0ABN7NRL7</accession>
<evidence type="ECO:0000313" key="9">
    <source>
        <dbReference type="EMBL" id="CAG2055803.1"/>
    </source>
</evidence>
<evidence type="ECO:0000313" key="10">
    <source>
        <dbReference type="Proteomes" id="UP001153148"/>
    </source>
</evidence>
<dbReference type="PANTHER" id="PTHR39072:SF2">
    <property type="match status" value="1"/>
</dbReference>
<feature type="compositionally biased region" description="Polar residues" evidence="5">
    <location>
        <begin position="5120"/>
        <end position="5134"/>
    </location>
</feature>